<protein>
    <submittedName>
        <fullName evidence="11">Uncharacterized protein</fullName>
    </submittedName>
</protein>
<dbReference type="OrthoDB" id="67566at2759"/>
<accession>A0A2T9YK54</accession>
<proteinExistence type="inferred from homology"/>
<dbReference type="GO" id="GO:0008250">
    <property type="term" value="C:oligosaccharyltransferase complex"/>
    <property type="evidence" value="ECO:0007669"/>
    <property type="project" value="TreeGrafter"/>
</dbReference>
<dbReference type="InterPro" id="IPR021149">
    <property type="entry name" value="OligosaccharylTrfase_OST3/OST6"/>
</dbReference>
<evidence type="ECO:0000256" key="2">
    <source>
        <dbReference type="ARBA" id="ARBA00004477"/>
    </source>
</evidence>
<keyword evidence="6" id="KW-0256">Endoplasmic reticulum</keyword>
<dbReference type="PANTHER" id="PTHR12692">
    <property type="entry name" value="DOLICHYL-DIPHOSPHOOLIGOSACCHARIDE--PROTEIN GLYCOSYLTRANSFERASE-RELATED"/>
    <property type="match status" value="1"/>
</dbReference>
<gene>
    <name evidence="11" type="ORF">BB561_003664</name>
</gene>
<name>A0A2T9YK54_9FUNG</name>
<dbReference type="STRING" id="133385.A0A2T9YK54"/>
<evidence type="ECO:0000256" key="5">
    <source>
        <dbReference type="ARBA" id="ARBA00022729"/>
    </source>
</evidence>
<feature type="transmembrane region" description="Helical" evidence="9">
    <location>
        <begin position="181"/>
        <end position="198"/>
    </location>
</feature>
<dbReference type="Pfam" id="PF04756">
    <property type="entry name" value="OST3_OST6"/>
    <property type="match status" value="1"/>
</dbReference>
<evidence type="ECO:0000256" key="3">
    <source>
        <dbReference type="ARBA" id="ARBA00009561"/>
    </source>
</evidence>
<evidence type="ECO:0000256" key="8">
    <source>
        <dbReference type="ARBA" id="ARBA00023136"/>
    </source>
</evidence>
<dbReference type="Gene3D" id="3.40.30.10">
    <property type="entry name" value="Glutaredoxin"/>
    <property type="match status" value="1"/>
</dbReference>
<feature type="transmembrane region" description="Helical" evidence="9">
    <location>
        <begin position="292"/>
        <end position="313"/>
    </location>
</feature>
<sequence>MLLKPIFALFACAPLFICSVRAADDTKQFEEMKSLAAKAPKGLINLTGSEFENLISKSTSFNSVVLFTASNPKYGCASCPDAVKKMEAMSEHNKRFGNSDKIYFIKLEPENAIDIFKAFKMLSPPKVLFFPATDNVNGDTPKRIAQIDIGPNVKASEIAAKLKKLTGIKVHALEPVDHLKMTAYFLLACVVYTIYTMIRQNKLTIFKFLYGLSSALLLAAVLMMTSGFLWNKLKNPGQGAGGSSIASHFSNNLQNQYSKEPIFVSSCYGIAASSFIFLIKRAPAIDNKFIRSIVTILCLATVVLASSYLFMFFKIKSPSYPYKLLL</sequence>
<evidence type="ECO:0000313" key="12">
    <source>
        <dbReference type="Proteomes" id="UP000245383"/>
    </source>
</evidence>
<comment type="function">
    <text evidence="1">Subunit of the oligosaccharyl transferase (OST) complex that catalyzes the initial transfer of a defined glycan (Glc(3)Man(9)GlcNAc(2) in eukaryotes) from the lipid carrier dolichol-pyrophosphate to an asparagine residue within an Asn-X-Ser/Thr consensus motif in nascent polypeptide chains, the first step in protein N-glycosylation. N-glycosylation occurs cotranslationally and the complex associates with the Sec61 complex at the channel-forming translocon complex that mediates protein translocation across the endoplasmic reticulum (ER). All subunits are required for a maximal enzyme activity.</text>
</comment>
<evidence type="ECO:0000256" key="10">
    <source>
        <dbReference type="SAM" id="SignalP"/>
    </source>
</evidence>
<dbReference type="PANTHER" id="PTHR12692:SF0">
    <property type="entry name" value="GH11935P"/>
    <property type="match status" value="1"/>
</dbReference>
<reference evidence="11 12" key="1">
    <citation type="journal article" date="2018" name="MBio">
        <title>Comparative Genomics Reveals the Core Gene Toolbox for the Fungus-Insect Symbiosis.</title>
        <authorList>
            <person name="Wang Y."/>
            <person name="Stata M."/>
            <person name="Wang W."/>
            <person name="Stajich J.E."/>
            <person name="White M.M."/>
            <person name="Moncalvo J.M."/>
        </authorList>
    </citation>
    <scope>NUCLEOTIDE SEQUENCE [LARGE SCALE GENOMIC DNA]</scope>
    <source>
        <strain evidence="11 12">SWE-8-4</strain>
    </source>
</reference>
<feature type="transmembrane region" description="Helical" evidence="9">
    <location>
        <begin position="210"/>
        <end position="230"/>
    </location>
</feature>
<feature type="transmembrane region" description="Helical" evidence="9">
    <location>
        <begin position="262"/>
        <end position="280"/>
    </location>
</feature>
<keyword evidence="8 9" id="KW-0472">Membrane</keyword>
<evidence type="ECO:0000256" key="9">
    <source>
        <dbReference type="SAM" id="Phobius"/>
    </source>
</evidence>
<keyword evidence="5 10" id="KW-0732">Signal</keyword>
<evidence type="ECO:0000256" key="1">
    <source>
        <dbReference type="ARBA" id="ARBA00002791"/>
    </source>
</evidence>
<comment type="caution">
    <text evidence="11">The sequence shown here is derived from an EMBL/GenBank/DDBJ whole genome shotgun (WGS) entry which is preliminary data.</text>
</comment>
<dbReference type="GO" id="GO:0018279">
    <property type="term" value="P:protein N-linked glycosylation via asparagine"/>
    <property type="evidence" value="ECO:0007669"/>
    <property type="project" value="TreeGrafter"/>
</dbReference>
<evidence type="ECO:0000256" key="6">
    <source>
        <dbReference type="ARBA" id="ARBA00022824"/>
    </source>
</evidence>
<feature type="chain" id="PRO_5015402862" evidence="10">
    <location>
        <begin position="23"/>
        <end position="326"/>
    </location>
</feature>
<dbReference type="Proteomes" id="UP000245383">
    <property type="component" value="Unassembled WGS sequence"/>
</dbReference>
<evidence type="ECO:0000256" key="4">
    <source>
        <dbReference type="ARBA" id="ARBA00022692"/>
    </source>
</evidence>
<comment type="subcellular location">
    <subcellularLocation>
        <location evidence="2">Endoplasmic reticulum membrane</location>
        <topology evidence="2">Multi-pass membrane protein</topology>
    </subcellularLocation>
</comment>
<evidence type="ECO:0000256" key="7">
    <source>
        <dbReference type="ARBA" id="ARBA00022989"/>
    </source>
</evidence>
<keyword evidence="7 9" id="KW-1133">Transmembrane helix</keyword>
<organism evidence="11 12">
    <name type="scientific">Smittium simulii</name>
    <dbReference type="NCBI Taxonomy" id="133385"/>
    <lineage>
        <taxon>Eukaryota</taxon>
        <taxon>Fungi</taxon>
        <taxon>Fungi incertae sedis</taxon>
        <taxon>Zoopagomycota</taxon>
        <taxon>Kickxellomycotina</taxon>
        <taxon>Harpellomycetes</taxon>
        <taxon>Harpellales</taxon>
        <taxon>Legeriomycetaceae</taxon>
        <taxon>Smittium</taxon>
    </lineage>
</organism>
<dbReference type="EMBL" id="MBFR01000151">
    <property type="protein sequence ID" value="PVU92708.1"/>
    <property type="molecule type" value="Genomic_DNA"/>
</dbReference>
<keyword evidence="4 9" id="KW-0812">Transmembrane</keyword>
<feature type="signal peptide" evidence="10">
    <location>
        <begin position="1"/>
        <end position="22"/>
    </location>
</feature>
<dbReference type="SUPFAM" id="SSF52833">
    <property type="entry name" value="Thioredoxin-like"/>
    <property type="match status" value="1"/>
</dbReference>
<evidence type="ECO:0000313" key="11">
    <source>
        <dbReference type="EMBL" id="PVU92708.1"/>
    </source>
</evidence>
<dbReference type="AlphaFoldDB" id="A0A2T9YK54"/>
<keyword evidence="12" id="KW-1185">Reference proteome</keyword>
<dbReference type="InterPro" id="IPR036249">
    <property type="entry name" value="Thioredoxin-like_sf"/>
</dbReference>
<comment type="similarity">
    <text evidence="3">Belongs to the OST3/OST6 family.</text>
</comment>